<evidence type="ECO:0000313" key="1">
    <source>
        <dbReference type="EMBL" id="MEQ2637304.1"/>
    </source>
</evidence>
<protein>
    <recommendedName>
        <fullName evidence="3">Twin-arginine translocation signal domain-containing protein</fullName>
    </recommendedName>
</protein>
<accession>A0ABV1IEI6</accession>
<evidence type="ECO:0008006" key="3">
    <source>
        <dbReference type="Google" id="ProtNLM"/>
    </source>
</evidence>
<keyword evidence="2" id="KW-1185">Reference proteome</keyword>
<organism evidence="1 2">
    <name type="scientific">Paratractidigestivibacter faecalis</name>
    <dbReference type="NCBI Taxonomy" id="2292441"/>
    <lineage>
        <taxon>Bacteria</taxon>
        <taxon>Bacillati</taxon>
        <taxon>Actinomycetota</taxon>
        <taxon>Coriobacteriia</taxon>
        <taxon>Coriobacteriales</taxon>
        <taxon>Atopobiaceae</taxon>
        <taxon>Paratractidigestivibacter</taxon>
    </lineage>
</organism>
<reference evidence="1 2" key="1">
    <citation type="submission" date="2024-04" db="EMBL/GenBank/DDBJ databases">
        <title>Human intestinal bacterial collection.</title>
        <authorList>
            <person name="Pauvert C."/>
            <person name="Hitch T.C.A."/>
            <person name="Clavel T."/>
        </authorList>
    </citation>
    <scope>NUCLEOTIDE SEQUENCE [LARGE SCALE GENOMIC DNA]</scope>
    <source>
        <strain evidence="1 2">CLA-AA-H197</strain>
    </source>
</reference>
<dbReference type="RefSeq" id="WP_349181774.1">
    <property type="nucleotide sequence ID" value="NZ_JBBNGS010000004.1"/>
</dbReference>
<evidence type="ECO:0000313" key="2">
    <source>
        <dbReference type="Proteomes" id="UP001478817"/>
    </source>
</evidence>
<comment type="caution">
    <text evidence="1">The sequence shown here is derived from an EMBL/GenBank/DDBJ whole genome shotgun (WGS) entry which is preliminary data.</text>
</comment>
<name>A0ABV1IEI6_9ACTN</name>
<gene>
    <name evidence="1" type="ORF">AAAT05_02945</name>
</gene>
<dbReference type="EMBL" id="JBBNGS010000004">
    <property type="protein sequence ID" value="MEQ2637304.1"/>
    <property type="molecule type" value="Genomic_DNA"/>
</dbReference>
<dbReference type="InterPro" id="IPR006311">
    <property type="entry name" value="TAT_signal"/>
</dbReference>
<sequence>MSENVSRRGFVKMAFLTATGAAAFAVAPGRIALAEEPQELTAADEDSLIIEDENGTFIITVEESGEVRTVTVTNAETGHSDQIIYDINQSTVYSTYTQETTTLTGELALQDEKRVGGAARSRTTYSTRQISYAQIKSAAGTISSAATLAAAILAFVPGATMAASVSSLVSAVADAVNNVTSPSTSHGVKVRMQRPSTTVAATTSPIEL</sequence>
<dbReference type="Proteomes" id="UP001478817">
    <property type="component" value="Unassembled WGS sequence"/>
</dbReference>
<proteinExistence type="predicted"/>
<dbReference type="PROSITE" id="PS51318">
    <property type="entry name" value="TAT"/>
    <property type="match status" value="1"/>
</dbReference>